<evidence type="ECO:0000313" key="1">
    <source>
        <dbReference type="EMBL" id="CAK5088344.1"/>
    </source>
</evidence>
<dbReference type="Proteomes" id="UP001497535">
    <property type="component" value="Unassembled WGS sequence"/>
</dbReference>
<evidence type="ECO:0000313" key="2">
    <source>
        <dbReference type="Proteomes" id="UP001497535"/>
    </source>
</evidence>
<name>A0ACB1AAL7_MELEN</name>
<accession>A0ACB1AAL7</accession>
<reference evidence="1" key="1">
    <citation type="submission" date="2023-11" db="EMBL/GenBank/DDBJ databases">
        <authorList>
            <person name="Poullet M."/>
        </authorList>
    </citation>
    <scope>NUCLEOTIDE SEQUENCE</scope>
    <source>
        <strain evidence="1">E1834</strain>
    </source>
</reference>
<comment type="caution">
    <text evidence="1">The sequence shown here is derived from an EMBL/GenBank/DDBJ whole genome shotgun (WGS) entry which is preliminary data.</text>
</comment>
<dbReference type="EMBL" id="CAVMJV010000071">
    <property type="protein sequence ID" value="CAK5088344.1"/>
    <property type="molecule type" value="Genomic_DNA"/>
</dbReference>
<keyword evidence="2" id="KW-1185">Reference proteome</keyword>
<organism evidence="1 2">
    <name type="scientific">Meloidogyne enterolobii</name>
    <name type="common">Root-knot nematode worm</name>
    <name type="synonym">Meloidogyne mayaguensis</name>
    <dbReference type="NCBI Taxonomy" id="390850"/>
    <lineage>
        <taxon>Eukaryota</taxon>
        <taxon>Metazoa</taxon>
        <taxon>Ecdysozoa</taxon>
        <taxon>Nematoda</taxon>
        <taxon>Chromadorea</taxon>
        <taxon>Rhabditida</taxon>
        <taxon>Tylenchina</taxon>
        <taxon>Tylenchomorpha</taxon>
        <taxon>Tylenchoidea</taxon>
        <taxon>Meloidogynidae</taxon>
        <taxon>Meloidogyninae</taxon>
        <taxon>Meloidogyne</taxon>
    </lineage>
</organism>
<proteinExistence type="predicted"/>
<sequence length="120" mass="14843">MYKYNLHLIPSESRNSCRKYIKFSFFLLHEHLLNFLQNSFQYNLLQILTHWMLHLDSILHNIVLHILRLLLEIFHQILPDCLLHDFVFQFPLIQNPHFHFQNSKFLHDRQYLLSYNSYLF</sequence>
<protein>
    <submittedName>
        <fullName evidence="1">Uncharacterized protein</fullName>
    </submittedName>
</protein>
<gene>
    <name evidence="1" type="ORF">MENTE1834_LOCUS35989</name>
</gene>